<dbReference type="Pfam" id="PF01738">
    <property type="entry name" value="DLH"/>
    <property type="match status" value="1"/>
</dbReference>
<dbReference type="PANTHER" id="PTHR47751">
    <property type="entry name" value="SUPERFAMILY HYDROLASE, PUTATIVE (AFU_ORTHOLOGUE AFUA_2G16580)-RELATED"/>
    <property type="match status" value="1"/>
</dbReference>
<dbReference type="InterPro" id="IPR029058">
    <property type="entry name" value="AB_hydrolase_fold"/>
</dbReference>
<comment type="similarity">
    <text evidence="1">Belongs to the polyketide transferase af380 family.</text>
</comment>
<dbReference type="Gene3D" id="1.10.10.800">
    <property type="match status" value="1"/>
</dbReference>
<reference evidence="3" key="1">
    <citation type="journal article" date="2020" name="Stud. Mycol.">
        <title>101 Dothideomycetes genomes: a test case for predicting lifestyles and emergence of pathogens.</title>
        <authorList>
            <person name="Haridas S."/>
            <person name="Albert R."/>
            <person name="Binder M."/>
            <person name="Bloem J."/>
            <person name="Labutti K."/>
            <person name="Salamov A."/>
            <person name="Andreopoulos B."/>
            <person name="Baker S."/>
            <person name="Barry K."/>
            <person name="Bills G."/>
            <person name="Bluhm B."/>
            <person name="Cannon C."/>
            <person name="Castanera R."/>
            <person name="Culley D."/>
            <person name="Daum C."/>
            <person name="Ezra D."/>
            <person name="Gonzalez J."/>
            <person name="Henrissat B."/>
            <person name="Kuo A."/>
            <person name="Liang C."/>
            <person name="Lipzen A."/>
            <person name="Lutzoni F."/>
            <person name="Magnuson J."/>
            <person name="Mondo S."/>
            <person name="Nolan M."/>
            <person name="Ohm R."/>
            <person name="Pangilinan J."/>
            <person name="Park H.-J."/>
            <person name="Ramirez L."/>
            <person name="Alfaro M."/>
            <person name="Sun H."/>
            <person name="Tritt A."/>
            <person name="Yoshinaga Y."/>
            <person name="Zwiers L.-H."/>
            <person name="Turgeon B."/>
            <person name="Goodwin S."/>
            <person name="Spatafora J."/>
            <person name="Crous P."/>
            <person name="Grigoriev I."/>
        </authorList>
    </citation>
    <scope>NUCLEOTIDE SEQUENCE</scope>
    <source>
        <strain evidence="3">CBS 279.74</strain>
    </source>
</reference>
<dbReference type="Proteomes" id="UP000799428">
    <property type="component" value="Unassembled WGS sequence"/>
</dbReference>
<proteinExistence type="inferred from homology"/>
<dbReference type="PANTHER" id="PTHR47751:SF1">
    <property type="entry name" value="SUPERFAMILY HYDROLASE, PUTATIVE (AFU_ORTHOLOGUE AFUA_2G16580)-RELATED"/>
    <property type="match status" value="1"/>
</dbReference>
<dbReference type="AlphaFoldDB" id="A0A6G1KDZ4"/>
<dbReference type="InterPro" id="IPR002925">
    <property type="entry name" value="Dienelactn_hydro"/>
</dbReference>
<keyword evidence="4" id="KW-1185">Reference proteome</keyword>
<keyword evidence="3" id="KW-0378">Hydrolase</keyword>
<accession>A0A6G1KDZ4</accession>
<name>A0A6G1KDZ4_9PLEO</name>
<dbReference type="EMBL" id="MU005769">
    <property type="protein sequence ID" value="KAF2710577.1"/>
    <property type="molecule type" value="Genomic_DNA"/>
</dbReference>
<protein>
    <submittedName>
        <fullName evidence="3">Alpha/beta-hydrolase</fullName>
    </submittedName>
</protein>
<evidence type="ECO:0000313" key="4">
    <source>
        <dbReference type="Proteomes" id="UP000799428"/>
    </source>
</evidence>
<organism evidence="3 4">
    <name type="scientific">Pleomassaria siparia CBS 279.74</name>
    <dbReference type="NCBI Taxonomy" id="1314801"/>
    <lineage>
        <taxon>Eukaryota</taxon>
        <taxon>Fungi</taxon>
        <taxon>Dikarya</taxon>
        <taxon>Ascomycota</taxon>
        <taxon>Pezizomycotina</taxon>
        <taxon>Dothideomycetes</taxon>
        <taxon>Pleosporomycetidae</taxon>
        <taxon>Pleosporales</taxon>
        <taxon>Pleomassariaceae</taxon>
        <taxon>Pleomassaria</taxon>
    </lineage>
</organism>
<gene>
    <name evidence="3" type="ORF">K504DRAFT_377164</name>
</gene>
<dbReference type="InterPro" id="IPR051411">
    <property type="entry name" value="Polyketide_trans_af380"/>
</dbReference>
<sequence length="311" mass="33440">MAIPEKVTFPSSGITLVGELYLPSPEAPSKKSAAIVIGHPSMGVKEQTAGTYAKALCSAGFITLAFDAAYQGESEGQPRMLENPFQRSEDLRAAVSYLTTRDEVDAERIGAMGICASGGYVTFAAQTDTRMKAVATISGACFGTILREGLKPKGSITREQLIEQLKGANALRTLEAKDGQGRMVVITAPEKSMIPEGAPDLVKDAWDYYMTERGSHPRSGQSWAGRSIDLCANFDAYRFVDMISPRPLLMIAGELADTGYFSKQAIEQAKEPKELVVIPGKSHIALYDDLSETAPKLIDFFSKSLVGDAAV</sequence>
<dbReference type="SUPFAM" id="SSF53474">
    <property type="entry name" value="alpha/beta-Hydrolases"/>
    <property type="match status" value="1"/>
</dbReference>
<evidence type="ECO:0000259" key="2">
    <source>
        <dbReference type="Pfam" id="PF01738"/>
    </source>
</evidence>
<evidence type="ECO:0000256" key="1">
    <source>
        <dbReference type="ARBA" id="ARBA00029464"/>
    </source>
</evidence>
<feature type="domain" description="Dienelactone hydrolase" evidence="2">
    <location>
        <begin position="21"/>
        <end position="139"/>
    </location>
</feature>
<dbReference type="Gene3D" id="3.40.50.1820">
    <property type="entry name" value="alpha/beta hydrolase"/>
    <property type="match status" value="1"/>
</dbReference>
<dbReference type="GO" id="GO:0016787">
    <property type="term" value="F:hydrolase activity"/>
    <property type="evidence" value="ECO:0007669"/>
    <property type="project" value="UniProtKB-KW"/>
</dbReference>
<evidence type="ECO:0000313" key="3">
    <source>
        <dbReference type="EMBL" id="KAF2710577.1"/>
    </source>
</evidence>
<dbReference type="OrthoDB" id="2498029at2759"/>